<dbReference type="OrthoDB" id="5194398at2"/>
<evidence type="ECO:0008006" key="3">
    <source>
        <dbReference type="Google" id="ProtNLM"/>
    </source>
</evidence>
<dbReference type="EMBL" id="RJKN01000008">
    <property type="protein sequence ID" value="ROP26956.1"/>
    <property type="molecule type" value="Genomic_DNA"/>
</dbReference>
<reference evidence="1 2" key="1">
    <citation type="journal article" date="2015" name="Stand. Genomic Sci.">
        <title>Genomic Encyclopedia of Bacterial and Archaeal Type Strains, Phase III: the genomes of soil and plant-associated and newly described type strains.</title>
        <authorList>
            <person name="Whitman W.B."/>
            <person name="Woyke T."/>
            <person name="Klenk H.P."/>
            <person name="Zhou Y."/>
            <person name="Lilburn T.G."/>
            <person name="Beck B.J."/>
            <person name="De Vos P."/>
            <person name="Vandamme P."/>
            <person name="Eisen J.A."/>
            <person name="Garrity G."/>
            <person name="Hugenholtz P."/>
            <person name="Kyrpides N.C."/>
        </authorList>
    </citation>
    <scope>NUCLEOTIDE SEQUENCE [LARGE SCALE GENOMIC DNA]</scope>
    <source>
        <strain evidence="1 2">CECT 7306</strain>
    </source>
</reference>
<gene>
    <name evidence="1" type="ORF">EDC03_2884</name>
</gene>
<sequence length="408" mass="44329">MAEDLERRIVGVLELSWDEEGDLWFGALARSCEDFDAPSDVRVRGTSHSGGVRTLDLLVEGGAVSVLIFSDVLASNETVLVASGDWPEETRRRVAESVAHADALFRSGGTTHDWVAVIGAVDSNRTPMPALGLEGHVGGMRIYSSDVLQERPIMQDVPSMSAWSQSMCVPVIVSGTTKAISEHLAPRMVASDLRALCGMLSLAWGVTIDVIQAPSALNGHRVHVPEVLPWNSATTWTPDGDWRESVERLSVPAWLDREWPKVVGVRAAVRLRNGLSMYMEGRYVERRHPTLASVAYVATIEAVGAALIGVRKSQDLLKADLFKQAITLVLDQRDIDSLQAAYAARSRAVHDARLYGLEVEGGATSHMYGFASGQLPYAYGEMPILALAARRLLLRSFGEDGGAASAWW</sequence>
<accession>A0A3N1G9P6</accession>
<keyword evidence="2" id="KW-1185">Reference proteome</keyword>
<evidence type="ECO:0000313" key="1">
    <source>
        <dbReference type="EMBL" id="ROP26956.1"/>
    </source>
</evidence>
<evidence type="ECO:0000313" key="2">
    <source>
        <dbReference type="Proteomes" id="UP000276232"/>
    </source>
</evidence>
<proteinExistence type="predicted"/>
<organism evidence="1 2">
    <name type="scientific">Pseudokineococcus lusitanus</name>
    <dbReference type="NCBI Taxonomy" id="763993"/>
    <lineage>
        <taxon>Bacteria</taxon>
        <taxon>Bacillati</taxon>
        <taxon>Actinomycetota</taxon>
        <taxon>Actinomycetes</taxon>
        <taxon>Kineosporiales</taxon>
        <taxon>Kineosporiaceae</taxon>
        <taxon>Pseudokineococcus</taxon>
    </lineage>
</organism>
<protein>
    <recommendedName>
        <fullName evidence="3">Apea-like HEPN domain-containing protein</fullName>
    </recommendedName>
</protein>
<dbReference type="AlphaFoldDB" id="A0A3N1G9P6"/>
<dbReference type="Proteomes" id="UP000276232">
    <property type="component" value="Unassembled WGS sequence"/>
</dbReference>
<comment type="caution">
    <text evidence="1">The sequence shown here is derived from an EMBL/GenBank/DDBJ whole genome shotgun (WGS) entry which is preliminary data.</text>
</comment>
<name>A0A3N1G9P6_9ACTN</name>
<dbReference type="RefSeq" id="WP_148058101.1">
    <property type="nucleotide sequence ID" value="NZ_RJKN01000008.1"/>
</dbReference>
<dbReference type="InParanoid" id="A0A3N1G9P6"/>